<dbReference type="AlphaFoldDB" id="A0A1H8AM67"/>
<dbReference type="RefSeq" id="WP_089964731.1">
    <property type="nucleotide sequence ID" value="NZ_FOCQ01000001.1"/>
</dbReference>
<evidence type="ECO:0000313" key="8">
    <source>
        <dbReference type="Proteomes" id="UP000199695"/>
    </source>
</evidence>
<dbReference type="EMBL" id="FOCQ01000001">
    <property type="protein sequence ID" value="SEM70849.1"/>
    <property type="molecule type" value="Genomic_DNA"/>
</dbReference>
<evidence type="ECO:0000256" key="3">
    <source>
        <dbReference type="ARBA" id="ARBA00012918"/>
    </source>
</evidence>
<protein>
    <recommendedName>
        <fullName evidence="3 6">Glutaminase</fullName>
        <ecNumber evidence="3 6">3.5.1.2</ecNumber>
    </recommendedName>
</protein>
<dbReference type="GO" id="GO:0006543">
    <property type="term" value="P:L-glutamine catabolic process"/>
    <property type="evidence" value="ECO:0007669"/>
    <property type="project" value="TreeGrafter"/>
</dbReference>
<feature type="binding site" evidence="6">
    <location>
        <position position="239"/>
    </location>
    <ligand>
        <name>substrate</name>
    </ligand>
</feature>
<comment type="similarity">
    <text evidence="1 6">Belongs to the glutaminase family.</text>
</comment>
<feature type="binding site" evidence="6">
    <location>
        <position position="113"/>
    </location>
    <ligand>
        <name>substrate</name>
    </ligand>
</feature>
<keyword evidence="8" id="KW-1185">Reference proteome</keyword>
<comment type="subunit">
    <text evidence="2 6">Homotetramer.</text>
</comment>
<organism evidence="7 8">
    <name type="scientific">Lihuaxuella thermophila</name>
    <dbReference type="NCBI Taxonomy" id="1173111"/>
    <lineage>
        <taxon>Bacteria</taxon>
        <taxon>Bacillati</taxon>
        <taxon>Bacillota</taxon>
        <taxon>Bacilli</taxon>
        <taxon>Bacillales</taxon>
        <taxon>Thermoactinomycetaceae</taxon>
        <taxon>Lihuaxuella</taxon>
    </lineage>
</organism>
<keyword evidence="4 6" id="KW-0378">Hydrolase</keyword>
<name>A0A1H8AM67_9BACL</name>
<feature type="binding site" evidence="6">
    <location>
        <position position="188"/>
    </location>
    <ligand>
        <name>substrate</name>
    </ligand>
</feature>
<dbReference type="InterPro" id="IPR012338">
    <property type="entry name" value="Beta-lactam/transpept-like"/>
</dbReference>
<dbReference type="EC" id="3.5.1.2" evidence="3 6"/>
<reference evidence="7 8" key="1">
    <citation type="submission" date="2016-10" db="EMBL/GenBank/DDBJ databases">
        <authorList>
            <person name="de Groot N.N."/>
        </authorList>
    </citation>
    <scope>NUCLEOTIDE SEQUENCE [LARGE SCALE GENOMIC DNA]</scope>
    <source>
        <strain evidence="7 8">DSM 46701</strain>
    </source>
</reference>
<dbReference type="Gene3D" id="3.40.710.10">
    <property type="entry name" value="DD-peptidase/beta-lactamase superfamily"/>
    <property type="match status" value="1"/>
</dbReference>
<keyword evidence="6" id="KW-0007">Acetylation</keyword>
<evidence type="ECO:0000256" key="4">
    <source>
        <dbReference type="ARBA" id="ARBA00022801"/>
    </source>
</evidence>
<dbReference type="InterPro" id="IPR015868">
    <property type="entry name" value="Glutaminase"/>
</dbReference>
<evidence type="ECO:0000256" key="2">
    <source>
        <dbReference type="ARBA" id="ARBA00011881"/>
    </source>
</evidence>
<dbReference type="Proteomes" id="UP000199695">
    <property type="component" value="Unassembled WGS sequence"/>
</dbReference>
<sequence>MRELLDQLIEKHRPKCREGEVPGYIPILREQNPLSLGITVISTDQEIVSAGDCPVHSTLQSISKVFALILAIMDCGEQEVFDKVGMEPTGDPFNSIYKMEVFSHAKPLNPMINAGAMIVSSLIKGSSVSEKVGRLLYLVREMAENDQIQINEEVFRSEWEHAHRNRALAHFLRELGLIDDVDETLEVYLRQCAIGVDCVDLAKMGFCLAQYGRTYSGKQLIPPSIARLVKTFMVTCGMYNASGEFAIKVGIPAKSGVSGGILASVPRRMGIGIFGPALDKKGNSIGGVAVLEDLSREWNLSIF</sequence>
<dbReference type="SUPFAM" id="SSF56601">
    <property type="entry name" value="beta-lactamase/transpeptidase-like"/>
    <property type="match status" value="1"/>
</dbReference>
<evidence type="ECO:0000256" key="1">
    <source>
        <dbReference type="ARBA" id="ARBA00011076"/>
    </source>
</evidence>
<evidence type="ECO:0000256" key="6">
    <source>
        <dbReference type="HAMAP-Rule" id="MF_00313"/>
    </source>
</evidence>
<dbReference type="FunFam" id="3.40.710.10:FF:000005">
    <property type="entry name" value="Glutaminase"/>
    <property type="match status" value="1"/>
</dbReference>
<dbReference type="STRING" id="1173111.SAMN05444955_101190"/>
<dbReference type="PANTHER" id="PTHR12544:SF29">
    <property type="entry name" value="GLUTAMINASE"/>
    <property type="match status" value="1"/>
</dbReference>
<evidence type="ECO:0000313" key="7">
    <source>
        <dbReference type="EMBL" id="SEM70849.1"/>
    </source>
</evidence>
<dbReference type="Pfam" id="PF04960">
    <property type="entry name" value="Glutaminase"/>
    <property type="match status" value="1"/>
</dbReference>
<comment type="catalytic activity">
    <reaction evidence="5 6">
        <text>L-glutamine + H2O = L-glutamate + NH4(+)</text>
        <dbReference type="Rhea" id="RHEA:15889"/>
        <dbReference type="ChEBI" id="CHEBI:15377"/>
        <dbReference type="ChEBI" id="CHEBI:28938"/>
        <dbReference type="ChEBI" id="CHEBI:29985"/>
        <dbReference type="ChEBI" id="CHEBI:58359"/>
        <dbReference type="EC" id="3.5.1.2"/>
    </reaction>
</comment>
<dbReference type="GO" id="GO:0006537">
    <property type="term" value="P:glutamate biosynthetic process"/>
    <property type="evidence" value="ECO:0007669"/>
    <property type="project" value="TreeGrafter"/>
</dbReference>
<dbReference type="GO" id="GO:0004359">
    <property type="term" value="F:glutaminase activity"/>
    <property type="evidence" value="ECO:0007669"/>
    <property type="project" value="UniProtKB-UniRule"/>
</dbReference>
<feature type="binding site" evidence="6">
    <location>
        <position position="257"/>
    </location>
    <ligand>
        <name>substrate</name>
    </ligand>
</feature>
<proteinExistence type="inferred from homology"/>
<gene>
    <name evidence="6" type="primary">glsA</name>
    <name evidence="7" type="ORF">SAMN05444955_101190</name>
</gene>
<feature type="binding site" evidence="6">
    <location>
        <position position="61"/>
    </location>
    <ligand>
        <name>substrate</name>
    </ligand>
</feature>
<feature type="binding site" evidence="6">
    <location>
        <position position="165"/>
    </location>
    <ligand>
        <name>substrate</name>
    </ligand>
</feature>
<evidence type="ECO:0000256" key="5">
    <source>
        <dbReference type="ARBA" id="ARBA00049534"/>
    </source>
</evidence>
<accession>A0A1H8AM67</accession>
<dbReference type="HAMAP" id="MF_00313">
    <property type="entry name" value="Glutaminase"/>
    <property type="match status" value="1"/>
</dbReference>
<dbReference type="PANTHER" id="PTHR12544">
    <property type="entry name" value="GLUTAMINASE"/>
    <property type="match status" value="1"/>
</dbReference>
<dbReference type="NCBIfam" id="TIGR03814">
    <property type="entry name" value="Gln_ase"/>
    <property type="match status" value="1"/>
</dbReference>
<feature type="binding site" evidence="6">
    <location>
        <position position="158"/>
    </location>
    <ligand>
        <name>substrate</name>
    </ligand>
</feature>
<dbReference type="OrthoDB" id="9788822at2"/>